<dbReference type="HOGENOM" id="CLU_1254948_0_0_0"/>
<feature type="compositionally biased region" description="Pro residues" evidence="1">
    <location>
        <begin position="210"/>
        <end position="220"/>
    </location>
</feature>
<feature type="region of interest" description="Disordered" evidence="1">
    <location>
        <begin position="191"/>
        <end position="220"/>
    </location>
</feature>
<evidence type="ECO:0000313" key="2">
    <source>
        <dbReference type="EMBL" id="CCB86608.1"/>
    </source>
</evidence>
<dbReference type="Proteomes" id="UP000000495">
    <property type="component" value="Chromosome"/>
</dbReference>
<accession>F8L078</accession>
<protein>
    <submittedName>
        <fullName evidence="2">Uncharacterized protein</fullName>
    </submittedName>
</protein>
<dbReference type="KEGG" id="puv:PUV_16580"/>
<name>F8L078_PARAV</name>
<dbReference type="EMBL" id="FR872580">
    <property type="protein sequence ID" value="CCB86608.1"/>
    <property type="molecule type" value="Genomic_DNA"/>
</dbReference>
<proteinExistence type="predicted"/>
<keyword evidence="3" id="KW-1185">Reference proteome</keyword>
<dbReference type="AlphaFoldDB" id="F8L078"/>
<sequence>MCTSIKIMNELVFKDTLFIHIKSSRDLDLFLLKKIEKKCRINLWSNFKYLQLREVFMIKTRHIFPLFAIAASCVLFNPSTLRAANISSVQAQADEQNFYKQIEDLIAKDQKHLQEVQDRAYSRTEAPMWATKVELEQAIIMLDVKKVLYANFKNTPAIQSPLVREKLLSLMRKDNITMSDLAELQSLTEREKQHLRDESAQIQSQQTQPQQPPVPAGSAQ</sequence>
<reference evidence="2 3" key="2">
    <citation type="journal article" date="2011" name="Mol. Biol. Evol.">
        <title>Unity in variety--the pan-genome of the Chlamydiae.</title>
        <authorList>
            <person name="Collingro A."/>
            <person name="Tischler P."/>
            <person name="Weinmaier T."/>
            <person name="Penz T."/>
            <person name="Heinz E."/>
            <person name="Brunham R.C."/>
            <person name="Read T.D."/>
            <person name="Bavoil P.M."/>
            <person name="Sachse K."/>
            <person name="Kahane S."/>
            <person name="Friedman M.G."/>
            <person name="Rattei T."/>
            <person name="Myers G.S."/>
            <person name="Horn M."/>
        </authorList>
    </citation>
    <scope>NUCLEOTIDE SEQUENCE [LARGE SCALE GENOMIC DNA]</scope>
    <source>
        <strain evidence="3">UV7</strain>
    </source>
</reference>
<organism evidence="2 3">
    <name type="scientific">Parachlamydia acanthamoebae (strain UV7)</name>
    <dbReference type="NCBI Taxonomy" id="765952"/>
    <lineage>
        <taxon>Bacteria</taxon>
        <taxon>Pseudomonadati</taxon>
        <taxon>Chlamydiota</taxon>
        <taxon>Chlamydiia</taxon>
        <taxon>Parachlamydiales</taxon>
        <taxon>Parachlamydiaceae</taxon>
        <taxon>Parachlamydia</taxon>
    </lineage>
</organism>
<evidence type="ECO:0000313" key="3">
    <source>
        <dbReference type="Proteomes" id="UP000000495"/>
    </source>
</evidence>
<gene>
    <name evidence="2" type="ordered locus">PUV_16580</name>
</gene>
<reference key="1">
    <citation type="journal article" date="2011" name="Mol. Biol. Evol.">
        <title>Unity in variety -- the pan-genome of the Chlamydiae.</title>
        <authorList>
            <person name="Collingro A."/>
            <person name="Tischler P."/>
            <person name="Weinmaier T."/>
            <person name="Penz T."/>
            <person name="Heinz E."/>
            <person name="Brunham R.C."/>
            <person name="Read T.D."/>
            <person name="Bavoil P.M."/>
            <person name="Sachse K."/>
            <person name="Kahane S."/>
            <person name="Friedman M.G."/>
            <person name="Rattei T."/>
            <person name="Myers G.S.A."/>
            <person name="Horn M."/>
        </authorList>
    </citation>
    <scope>NUCLEOTIDE SEQUENCE</scope>
    <source>
        <strain>UV7</strain>
    </source>
</reference>
<evidence type="ECO:0000256" key="1">
    <source>
        <dbReference type="SAM" id="MobiDB-lite"/>
    </source>
</evidence>
<dbReference type="STRING" id="765952.PUV_16580"/>